<dbReference type="PANTHER" id="PTHR24056">
    <property type="entry name" value="CELL DIVISION PROTEIN KINASE"/>
    <property type="match status" value="1"/>
</dbReference>
<keyword evidence="3 10" id="KW-0723">Serine/threonine-protein kinase</keyword>
<evidence type="ECO:0000256" key="10">
    <source>
        <dbReference type="RuleBase" id="RU000304"/>
    </source>
</evidence>
<dbReference type="Proteomes" id="UP001479436">
    <property type="component" value="Unassembled WGS sequence"/>
</dbReference>
<evidence type="ECO:0000313" key="14">
    <source>
        <dbReference type="Proteomes" id="UP001479436"/>
    </source>
</evidence>
<feature type="compositionally biased region" description="Polar residues" evidence="11">
    <location>
        <begin position="399"/>
        <end position="410"/>
    </location>
</feature>
<dbReference type="PROSITE" id="PS50011">
    <property type="entry name" value="PROTEIN_KINASE_DOM"/>
    <property type="match status" value="1"/>
</dbReference>
<evidence type="ECO:0000259" key="12">
    <source>
        <dbReference type="PROSITE" id="PS50011"/>
    </source>
</evidence>
<dbReference type="GO" id="GO:0004740">
    <property type="term" value="F:pyruvate dehydrogenase (acetyl-transferring) kinase activity"/>
    <property type="evidence" value="ECO:0007669"/>
    <property type="project" value="UniProtKB-EC"/>
</dbReference>
<dbReference type="EC" id="2.7.11.2" evidence="13"/>
<feature type="binding site" evidence="9">
    <location>
        <position position="99"/>
    </location>
    <ligand>
        <name>ATP</name>
        <dbReference type="ChEBI" id="CHEBI:30616"/>
    </ligand>
</feature>
<evidence type="ECO:0000256" key="8">
    <source>
        <dbReference type="ARBA" id="ARBA00023242"/>
    </source>
</evidence>
<feature type="compositionally biased region" description="Polar residues" evidence="11">
    <location>
        <begin position="438"/>
        <end position="450"/>
    </location>
</feature>
<dbReference type="SMART" id="SM00220">
    <property type="entry name" value="S_TKc"/>
    <property type="match status" value="1"/>
</dbReference>
<evidence type="ECO:0000256" key="3">
    <source>
        <dbReference type="ARBA" id="ARBA00022527"/>
    </source>
</evidence>
<dbReference type="InterPro" id="IPR050108">
    <property type="entry name" value="CDK"/>
</dbReference>
<comment type="caution">
    <text evidence="13">The sequence shown here is derived from an EMBL/GenBank/DDBJ whole genome shotgun (WGS) entry which is preliminary data.</text>
</comment>
<evidence type="ECO:0000256" key="9">
    <source>
        <dbReference type="PROSITE-ProRule" id="PRU10141"/>
    </source>
</evidence>
<keyword evidence="5 9" id="KW-0547">Nucleotide-binding</keyword>
<dbReference type="InterPro" id="IPR011009">
    <property type="entry name" value="Kinase-like_dom_sf"/>
</dbReference>
<evidence type="ECO:0000256" key="2">
    <source>
        <dbReference type="ARBA" id="ARBA00006485"/>
    </source>
</evidence>
<protein>
    <submittedName>
        <fullName evidence="13">Serine/threonine protein kinase, CMGC, CDC2/CDK subfamily</fullName>
        <ecNumber evidence="13">2.7.11.2</ecNumber>
    </submittedName>
</protein>
<feature type="compositionally biased region" description="Basic and acidic residues" evidence="11">
    <location>
        <begin position="380"/>
        <end position="397"/>
    </location>
</feature>
<dbReference type="PANTHER" id="PTHR24056:SF233">
    <property type="entry name" value="CYCLIN-DEPENDENT KINASE 9"/>
    <property type="match status" value="1"/>
</dbReference>
<evidence type="ECO:0000256" key="1">
    <source>
        <dbReference type="ARBA" id="ARBA00004123"/>
    </source>
</evidence>
<proteinExistence type="inferred from homology"/>
<reference evidence="13 14" key="1">
    <citation type="submission" date="2023-04" db="EMBL/GenBank/DDBJ databases">
        <title>Genome of Basidiobolus ranarum AG-B5.</title>
        <authorList>
            <person name="Stajich J.E."/>
            <person name="Carter-House D."/>
            <person name="Gryganskyi A."/>
        </authorList>
    </citation>
    <scope>NUCLEOTIDE SEQUENCE [LARGE SCALE GENOMIC DNA]</scope>
    <source>
        <strain evidence="13 14">AG-B5</strain>
    </source>
</reference>
<feature type="region of interest" description="Disordered" evidence="11">
    <location>
        <begin position="1"/>
        <end position="54"/>
    </location>
</feature>
<feature type="compositionally biased region" description="Basic and acidic residues" evidence="11">
    <location>
        <begin position="1"/>
        <end position="14"/>
    </location>
</feature>
<comment type="subcellular location">
    <subcellularLocation>
        <location evidence="1">Nucleus</location>
    </subcellularLocation>
</comment>
<dbReference type="SUPFAM" id="SSF56112">
    <property type="entry name" value="Protein kinase-like (PK-like)"/>
    <property type="match status" value="1"/>
</dbReference>
<comment type="similarity">
    <text evidence="2">Belongs to the protein kinase superfamily. CMGC Ser/Thr protein kinase family. CDC2/CDKX subfamily.</text>
</comment>
<accession>A0ABR2WMG1</accession>
<dbReference type="PROSITE" id="PS00108">
    <property type="entry name" value="PROTEIN_KINASE_ST"/>
    <property type="match status" value="1"/>
</dbReference>
<dbReference type="InterPro" id="IPR000719">
    <property type="entry name" value="Prot_kinase_dom"/>
</dbReference>
<dbReference type="EMBL" id="JASJQH010000861">
    <property type="protein sequence ID" value="KAK9762703.1"/>
    <property type="molecule type" value="Genomic_DNA"/>
</dbReference>
<dbReference type="Gene3D" id="3.30.200.20">
    <property type="entry name" value="Phosphorylase Kinase, domain 1"/>
    <property type="match status" value="1"/>
</dbReference>
<feature type="compositionally biased region" description="Low complexity" evidence="11">
    <location>
        <begin position="19"/>
        <end position="33"/>
    </location>
</feature>
<organism evidence="13 14">
    <name type="scientific">Basidiobolus ranarum</name>
    <dbReference type="NCBI Taxonomy" id="34480"/>
    <lineage>
        <taxon>Eukaryota</taxon>
        <taxon>Fungi</taxon>
        <taxon>Fungi incertae sedis</taxon>
        <taxon>Zoopagomycota</taxon>
        <taxon>Entomophthoromycotina</taxon>
        <taxon>Basidiobolomycetes</taxon>
        <taxon>Basidiobolales</taxon>
        <taxon>Basidiobolaceae</taxon>
        <taxon>Basidiobolus</taxon>
    </lineage>
</organism>
<keyword evidence="6 13" id="KW-0418">Kinase</keyword>
<evidence type="ECO:0000256" key="11">
    <source>
        <dbReference type="SAM" id="MobiDB-lite"/>
    </source>
</evidence>
<name>A0ABR2WMG1_9FUNG</name>
<keyword evidence="7 9" id="KW-0067">ATP-binding</keyword>
<keyword evidence="4 13" id="KW-0808">Transferase</keyword>
<keyword evidence="14" id="KW-1185">Reference proteome</keyword>
<gene>
    <name evidence="13" type="primary">BUR1_4</name>
    <name evidence="13" type="ORF">K7432_011309</name>
</gene>
<feature type="region of interest" description="Disordered" evidence="11">
    <location>
        <begin position="380"/>
        <end position="468"/>
    </location>
</feature>
<keyword evidence="8" id="KW-0539">Nucleus</keyword>
<dbReference type="Gene3D" id="1.10.510.10">
    <property type="entry name" value="Transferase(Phosphotransferase) domain 1"/>
    <property type="match status" value="1"/>
</dbReference>
<dbReference type="Pfam" id="PF00069">
    <property type="entry name" value="Pkinase"/>
    <property type="match status" value="1"/>
</dbReference>
<dbReference type="InterPro" id="IPR008271">
    <property type="entry name" value="Ser/Thr_kinase_AS"/>
</dbReference>
<evidence type="ECO:0000256" key="6">
    <source>
        <dbReference type="ARBA" id="ARBA00022777"/>
    </source>
</evidence>
<sequence length="468" mass="53707">MKRSGDESIDDQHEHKHPPSYGTSPSNTSNGTSQTVPVSPYIASSPSTASPLYKQRDSKKFTGCSRYEDYEVEKKLGEGTFGEVHKARHKVTGEVVALKRILMHNEKEGVPITALREIKILKSLNHHNVINLTDMAILRGNRLHRQRGAIYMVFPYMDHDLAGLLENPNVSFTVPQIKLYMRQLLEGMMYLHNNKILHRDMKAANLLINNQGVLKIADFGLARPYDVELQKEYTNCVVTRWYRPPELLMGEKKYTTAIDMWGIGCVFGEILKGKPILPGSSDIDQLDRIFRLCGSPSEDSMPGWRELGGCENIKSFKFYARKLKEEFERYGALAVDLLDKLLTLDPKKRLTAREALDHDYFWYEPLPANPSDLPVYEASHEFDRRRQKQDERNRDGPNHQFSRNNNNNGTDPYGSFRQPYDNKRSGGSSYQDRRDRQAPTSHSKSHSNNYKPHPLPPKPVTRFEDAKK</sequence>
<evidence type="ECO:0000256" key="4">
    <source>
        <dbReference type="ARBA" id="ARBA00022679"/>
    </source>
</evidence>
<feature type="domain" description="Protein kinase" evidence="12">
    <location>
        <begin position="70"/>
        <end position="361"/>
    </location>
</feature>
<dbReference type="InterPro" id="IPR017441">
    <property type="entry name" value="Protein_kinase_ATP_BS"/>
</dbReference>
<evidence type="ECO:0000313" key="13">
    <source>
        <dbReference type="EMBL" id="KAK9762703.1"/>
    </source>
</evidence>
<feature type="compositionally biased region" description="Polar residues" evidence="11">
    <location>
        <begin position="34"/>
        <end position="50"/>
    </location>
</feature>
<evidence type="ECO:0000256" key="5">
    <source>
        <dbReference type="ARBA" id="ARBA00022741"/>
    </source>
</evidence>
<dbReference type="PROSITE" id="PS00107">
    <property type="entry name" value="PROTEIN_KINASE_ATP"/>
    <property type="match status" value="1"/>
</dbReference>
<evidence type="ECO:0000256" key="7">
    <source>
        <dbReference type="ARBA" id="ARBA00022840"/>
    </source>
</evidence>